<feature type="coiled-coil region" evidence="7">
    <location>
        <begin position="405"/>
        <end position="461"/>
    </location>
</feature>
<dbReference type="GO" id="GO:0008270">
    <property type="term" value="F:zinc ion binding"/>
    <property type="evidence" value="ECO:0007669"/>
    <property type="project" value="UniProtKB-KW"/>
</dbReference>
<dbReference type="GO" id="GO:0033503">
    <property type="term" value="C:HULC complex"/>
    <property type="evidence" value="ECO:0007669"/>
    <property type="project" value="TreeGrafter"/>
</dbReference>
<evidence type="ECO:0000256" key="5">
    <source>
        <dbReference type="ARBA" id="ARBA00023242"/>
    </source>
</evidence>
<feature type="compositionally biased region" description="Polar residues" evidence="8">
    <location>
        <begin position="17"/>
        <end position="35"/>
    </location>
</feature>
<reference evidence="9" key="1">
    <citation type="journal article" date="2021" name="Front. Plant Sci.">
        <title>Chromosome-Scale Genome Assembly for Chinese Sour Jujube and Insights Into Its Genome Evolution and Domestication Signature.</title>
        <authorList>
            <person name="Shen L.-Y."/>
            <person name="Luo H."/>
            <person name="Wang X.-L."/>
            <person name="Wang X.-M."/>
            <person name="Qiu X.-J."/>
            <person name="Liu H."/>
            <person name="Zhou S.-S."/>
            <person name="Jia K.-H."/>
            <person name="Nie S."/>
            <person name="Bao Y.-T."/>
            <person name="Zhang R.-G."/>
            <person name="Yun Q.-Z."/>
            <person name="Chai Y.-H."/>
            <person name="Lu J.-Y."/>
            <person name="Li Y."/>
            <person name="Zhao S.-W."/>
            <person name="Mao J.-F."/>
            <person name="Jia S.-G."/>
            <person name="Mao Y.-M."/>
        </authorList>
    </citation>
    <scope>NUCLEOTIDE SEQUENCE</scope>
    <source>
        <strain evidence="9">AT0</strain>
        <tissue evidence="9">Leaf</tissue>
    </source>
</reference>
<organism evidence="9 10">
    <name type="scientific">Ziziphus jujuba var. spinosa</name>
    <dbReference type="NCBI Taxonomy" id="714518"/>
    <lineage>
        <taxon>Eukaryota</taxon>
        <taxon>Viridiplantae</taxon>
        <taxon>Streptophyta</taxon>
        <taxon>Embryophyta</taxon>
        <taxon>Tracheophyta</taxon>
        <taxon>Spermatophyta</taxon>
        <taxon>Magnoliopsida</taxon>
        <taxon>eudicotyledons</taxon>
        <taxon>Gunneridae</taxon>
        <taxon>Pentapetalae</taxon>
        <taxon>rosids</taxon>
        <taxon>fabids</taxon>
        <taxon>Rosales</taxon>
        <taxon>Rhamnaceae</taxon>
        <taxon>Paliureae</taxon>
        <taxon>Ziziphus</taxon>
    </lineage>
</organism>
<keyword evidence="6" id="KW-0156">Chromatin regulator</keyword>
<dbReference type="InterPro" id="IPR013956">
    <property type="entry name" value="E3_ubiquit_lig_Bre1"/>
</dbReference>
<dbReference type="EMBL" id="JAEACU010000004">
    <property type="protein sequence ID" value="KAH7532314.1"/>
    <property type="molecule type" value="Genomic_DNA"/>
</dbReference>
<proteinExistence type="inferred from homology"/>
<dbReference type="Proteomes" id="UP000813462">
    <property type="component" value="Unassembled WGS sequence"/>
</dbReference>
<keyword evidence="6" id="KW-0808">Transferase</keyword>
<gene>
    <name evidence="9" type="ORF">FEM48_Zijuj04G0006800</name>
</gene>
<dbReference type="GO" id="GO:0016567">
    <property type="term" value="P:protein ubiquitination"/>
    <property type="evidence" value="ECO:0007669"/>
    <property type="project" value="UniProtKB-UniRule"/>
</dbReference>
<feature type="coiled-coil region" evidence="7">
    <location>
        <begin position="46"/>
        <end position="80"/>
    </location>
</feature>
<comment type="caution">
    <text evidence="9">The sequence shown here is derived from an EMBL/GenBank/DDBJ whole genome shotgun (WGS) entry which is preliminary data.</text>
</comment>
<evidence type="ECO:0000256" key="7">
    <source>
        <dbReference type="SAM" id="Coils"/>
    </source>
</evidence>
<dbReference type="GO" id="GO:0005634">
    <property type="term" value="C:nucleus"/>
    <property type="evidence" value="ECO:0007669"/>
    <property type="project" value="UniProtKB-SubCell"/>
</dbReference>
<keyword evidence="6 7" id="KW-0175">Coiled coil</keyword>
<evidence type="ECO:0000313" key="10">
    <source>
        <dbReference type="Proteomes" id="UP000813462"/>
    </source>
</evidence>
<evidence type="ECO:0000256" key="1">
    <source>
        <dbReference type="ARBA" id="ARBA00004123"/>
    </source>
</evidence>
<keyword evidence="4 6" id="KW-0862">Zinc</keyword>
<protein>
    <recommendedName>
        <fullName evidence="6">E3 ubiquitin protein ligase</fullName>
        <ecNumber evidence="6">2.3.2.27</ecNumber>
    </recommendedName>
</protein>
<keyword evidence="2 6" id="KW-0479">Metal-binding</keyword>
<dbReference type="EC" id="2.3.2.27" evidence="6"/>
<evidence type="ECO:0000256" key="8">
    <source>
        <dbReference type="SAM" id="MobiDB-lite"/>
    </source>
</evidence>
<feature type="coiled-coil region" evidence="7">
    <location>
        <begin position="718"/>
        <end position="784"/>
    </location>
</feature>
<dbReference type="PANTHER" id="PTHR23163:SF8">
    <property type="entry name" value="E3 UBIQUITIN-PROTEIN LIGASE BRE1-LIKE 2"/>
    <property type="match status" value="1"/>
</dbReference>
<feature type="coiled-coil region" evidence="7">
    <location>
        <begin position="248"/>
        <end position="275"/>
    </location>
</feature>
<comment type="similarity">
    <text evidence="6">Belongs to the BRE1 family.</text>
</comment>
<keyword evidence="6" id="KW-0833">Ubl conjugation pathway</keyword>
<keyword evidence="3 6" id="KW-0863">Zinc-finger</keyword>
<comment type="catalytic activity">
    <reaction evidence="6">
        <text>S-ubiquitinyl-[E2 ubiquitin-conjugating enzyme]-L-cysteine + [acceptor protein]-L-lysine = [E2 ubiquitin-conjugating enzyme]-L-cysteine + N(6)-ubiquitinyl-[acceptor protein]-L-lysine.</text>
        <dbReference type="EC" id="2.3.2.27"/>
    </reaction>
</comment>
<feature type="coiled-coil region" evidence="7">
    <location>
        <begin position="493"/>
        <end position="520"/>
    </location>
</feature>
<dbReference type="AlphaFoldDB" id="A0A978VGU5"/>
<dbReference type="GO" id="GO:0006325">
    <property type="term" value="P:chromatin organization"/>
    <property type="evidence" value="ECO:0007669"/>
    <property type="project" value="UniProtKB-KW"/>
</dbReference>
<evidence type="ECO:0000256" key="2">
    <source>
        <dbReference type="ARBA" id="ARBA00022723"/>
    </source>
</evidence>
<feature type="coiled-coil region" evidence="7">
    <location>
        <begin position="564"/>
        <end position="605"/>
    </location>
</feature>
<accession>A0A978VGU5</accession>
<feature type="coiled-coil region" evidence="7">
    <location>
        <begin position="327"/>
        <end position="354"/>
    </location>
</feature>
<evidence type="ECO:0000256" key="3">
    <source>
        <dbReference type="ARBA" id="ARBA00022771"/>
    </source>
</evidence>
<feature type="region of interest" description="Disordered" evidence="8">
    <location>
        <begin position="1"/>
        <end position="35"/>
    </location>
</feature>
<evidence type="ECO:0000313" key="9">
    <source>
        <dbReference type="EMBL" id="KAH7532314.1"/>
    </source>
</evidence>
<evidence type="ECO:0000256" key="4">
    <source>
        <dbReference type="ARBA" id="ARBA00022833"/>
    </source>
</evidence>
<comment type="subcellular location">
    <subcellularLocation>
        <location evidence="1 6">Nucleus</location>
    </subcellularLocation>
</comment>
<dbReference type="GO" id="GO:0061630">
    <property type="term" value="F:ubiquitin protein ligase activity"/>
    <property type="evidence" value="ECO:0007669"/>
    <property type="project" value="UniProtKB-EC"/>
</dbReference>
<evidence type="ECO:0000256" key="6">
    <source>
        <dbReference type="RuleBase" id="RU365038"/>
    </source>
</evidence>
<dbReference type="PANTHER" id="PTHR23163">
    <property type="entry name" value="RING FINGER PROTEIN-RELATED"/>
    <property type="match status" value="1"/>
</dbReference>
<comment type="pathway">
    <text evidence="6">Protein modification; protein ubiquitination.</text>
</comment>
<sequence length="1085" mass="122292">MDNSDPDEPDKKRPHLNSVSSAMARNSTTSPPNNQTVDAAVLHYQNQKLLQQIESQKNGLHKLESEINKLKEKQGSYDDMLIAVNQLWNQLVDDLILLGACIGGCKTALQTLDHADNSRGSMPSCPVEEMFLCRLLGKDSIEATGNDEISKHVEEALAMRHTSTQMLSKLLEDTFAAQKAKIESIAWALNGKLSSEDVIIQLSKIDNMIKEEAKNLQDVIDILHSKHKDYADQIQTYVSSHSMDQSEIKRLSGELDDSMAELEECRRKLISLKMQKDVASGIHTPPSGALNGNLSPEKSAERTISLRDLKNSIEETKMLAANRLSEVQDAHEENRILSEQLQELQNELNDDKYVHASRLYTMRNDQLQYWNAEVEQYRGLTDALQVDRSLVIRRDKELNAKIESADMTRNSIDNAESRIEELQLQLQKWRKDIKAEFRVMASSLSKEMEMMEAQLKRWQETAHETLSLRDEAQSLKALLSSKTNEQKSLALKCDEQMIEIESLKALIEKLQKEKLELQIFLDMHGQETYDKRDLMEIKESECRARSQAEVLKNALDEHSLELRVKAAKEAEAACQQRLSVAEAEIADLTAKLDASQRDVLELTEAIRIKDREAEAYISEIETIGQAYEDMQTQNQHLLQQVTERDDYNIKLVSESVKTKQAQSFLHSEKQALVKQLQLVNASVESLKMRIFHGEEQMKALLTEAIKSSEEGRHLDVNLETAKWELADAEKELKWLKSAVSSSEKEYDQIQQDIADIQIELESERKNLEEELKELNMKVAEMSSETGEAALQKLQDEIKFCKSILQCLVCRDRPKECDKSERKSEEEKKSEMLLSPAQTTLTSTIPYSNFSVVIPATTTTLLLPKSLFLGSPCQPTNALHRFLAARGRNLNLTFSTATIKASLLESPVLWAGRLCIFYALLKAGLAGSQANPLVSDLVETSDGDGGETGDLGFSKWLKSLKGKPVDGAADKRKLVSKWHPTTKGTLRRNYRVPSKSEGRRLLKGIASLLSDDDHFVDATSHKGCQIRRESAHGESVCCNNVRALFDELPTPHLVVEITPFPAGPLTEKDYTKAEKLERVLRSGPSV</sequence>
<name>A0A978VGU5_ZIZJJ</name>
<keyword evidence="5 6" id="KW-0539">Nucleus</keyword>